<comment type="cofactor">
    <cofactor evidence="1">
        <name>Mg(2+)</name>
        <dbReference type="ChEBI" id="CHEBI:18420"/>
    </cofactor>
</comment>
<dbReference type="SFLD" id="SFLDS00003">
    <property type="entry name" value="Haloacid_Dehalogenase"/>
    <property type="match status" value="1"/>
</dbReference>
<evidence type="ECO:0000256" key="5">
    <source>
        <dbReference type="ARBA" id="ARBA00023277"/>
    </source>
</evidence>
<evidence type="ECO:0000256" key="2">
    <source>
        <dbReference type="ARBA" id="ARBA00006171"/>
    </source>
</evidence>
<keyword evidence="5" id="KW-0119">Carbohydrate metabolism</keyword>
<organism evidence="6 7">
    <name type="scientific">Pseudovibrio japonicus</name>
    <dbReference type="NCBI Taxonomy" id="366534"/>
    <lineage>
        <taxon>Bacteria</taxon>
        <taxon>Pseudomonadati</taxon>
        <taxon>Pseudomonadota</taxon>
        <taxon>Alphaproteobacteria</taxon>
        <taxon>Hyphomicrobiales</taxon>
        <taxon>Stappiaceae</taxon>
        <taxon>Pseudovibrio</taxon>
    </lineage>
</organism>
<dbReference type="PANTHER" id="PTHR46193:SF18">
    <property type="entry name" value="HEXITOL PHOSPHATASE B"/>
    <property type="match status" value="1"/>
</dbReference>
<dbReference type="PRINTS" id="PR00413">
    <property type="entry name" value="HADHALOGNASE"/>
</dbReference>
<evidence type="ECO:0000313" key="6">
    <source>
        <dbReference type="EMBL" id="GHB27618.1"/>
    </source>
</evidence>
<keyword evidence="3" id="KW-0479">Metal-binding</keyword>
<dbReference type="InterPro" id="IPR051600">
    <property type="entry name" value="Beta-PGM-like"/>
</dbReference>
<dbReference type="Gene3D" id="1.10.150.240">
    <property type="entry name" value="Putative phosphatase, domain 2"/>
    <property type="match status" value="1"/>
</dbReference>
<evidence type="ECO:0000256" key="3">
    <source>
        <dbReference type="ARBA" id="ARBA00022723"/>
    </source>
</evidence>
<comment type="similarity">
    <text evidence="2">Belongs to the HAD-like hydrolase superfamily. CbbY/CbbZ/Gph/YieH family.</text>
</comment>
<dbReference type="InterPro" id="IPR006439">
    <property type="entry name" value="HAD-SF_hydro_IA"/>
</dbReference>
<gene>
    <name evidence="6" type="ORF">GCM10007094_14940</name>
</gene>
<evidence type="ECO:0000313" key="7">
    <source>
        <dbReference type="Proteomes" id="UP000637980"/>
    </source>
</evidence>
<keyword evidence="6" id="KW-0378">Hydrolase</keyword>
<dbReference type="Gene3D" id="3.40.50.1000">
    <property type="entry name" value="HAD superfamily/HAD-like"/>
    <property type="match status" value="1"/>
</dbReference>
<dbReference type="SFLD" id="SFLDG01129">
    <property type="entry name" value="C1.5:_HAD__Beta-PGM__Phosphata"/>
    <property type="match status" value="1"/>
</dbReference>
<keyword evidence="7" id="KW-1185">Reference proteome</keyword>
<protein>
    <submittedName>
        <fullName evidence="6">Hydrolase</fullName>
    </submittedName>
</protein>
<proteinExistence type="inferred from homology"/>
<accession>A0ABQ3EBY8</accession>
<dbReference type="EMBL" id="BMXE01000002">
    <property type="protein sequence ID" value="GHB27618.1"/>
    <property type="molecule type" value="Genomic_DNA"/>
</dbReference>
<dbReference type="InterPro" id="IPR036412">
    <property type="entry name" value="HAD-like_sf"/>
</dbReference>
<evidence type="ECO:0000256" key="4">
    <source>
        <dbReference type="ARBA" id="ARBA00022842"/>
    </source>
</evidence>
<comment type="caution">
    <text evidence="6">The sequence shown here is derived from an EMBL/GenBank/DDBJ whole genome shotgun (WGS) entry which is preliminary data.</text>
</comment>
<keyword evidence="4" id="KW-0460">Magnesium</keyword>
<dbReference type="NCBIfam" id="TIGR01509">
    <property type="entry name" value="HAD-SF-IA-v3"/>
    <property type="match status" value="1"/>
</dbReference>
<dbReference type="SUPFAM" id="SSF56784">
    <property type="entry name" value="HAD-like"/>
    <property type="match status" value="1"/>
</dbReference>
<reference evidence="7" key="1">
    <citation type="journal article" date="2019" name="Int. J. Syst. Evol. Microbiol.">
        <title>The Global Catalogue of Microorganisms (GCM) 10K type strain sequencing project: providing services to taxonomists for standard genome sequencing and annotation.</title>
        <authorList>
            <consortium name="The Broad Institute Genomics Platform"/>
            <consortium name="The Broad Institute Genome Sequencing Center for Infectious Disease"/>
            <person name="Wu L."/>
            <person name="Ma J."/>
        </authorList>
    </citation>
    <scope>NUCLEOTIDE SEQUENCE [LARGE SCALE GENOMIC DNA]</scope>
    <source>
        <strain evidence="7">KCTC 12861</strain>
    </source>
</reference>
<dbReference type="Proteomes" id="UP000637980">
    <property type="component" value="Unassembled WGS sequence"/>
</dbReference>
<dbReference type="GO" id="GO:0016787">
    <property type="term" value="F:hydrolase activity"/>
    <property type="evidence" value="ECO:0007669"/>
    <property type="project" value="UniProtKB-KW"/>
</dbReference>
<dbReference type="InterPro" id="IPR023198">
    <property type="entry name" value="PGP-like_dom2"/>
</dbReference>
<dbReference type="RefSeq" id="WP_189436130.1">
    <property type="nucleotide sequence ID" value="NZ_BMXE01000002.1"/>
</dbReference>
<dbReference type="CDD" id="cd07505">
    <property type="entry name" value="HAD_BPGM-like"/>
    <property type="match status" value="1"/>
</dbReference>
<evidence type="ECO:0000256" key="1">
    <source>
        <dbReference type="ARBA" id="ARBA00001946"/>
    </source>
</evidence>
<dbReference type="InterPro" id="IPR023214">
    <property type="entry name" value="HAD_sf"/>
</dbReference>
<dbReference type="Pfam" id="PF00702">
    <property type="entry name" value="Hydrolase"/>
    <property type="match status" value="1"/>
</dbReference>
<name>A0ABQ3EBY8_9HYPH</name>
<dbReference type="PANTHER" id="PTHR46193">
    <property type="entry name" value="6-PHOSPHOGLUCONATE PHOSPHATASE"/>
    <property type="match status" value="1"/>
</dbReference>
<sequence length="220" mass="23920">MLKDEDLISFDQFEAAIFDLDGTLVHSEHVWDQAKREILASYGITPSQSLLDKHVGRGLNGFLDDVFEQSLSGEEYEEVRNKIGARADVLLPELSLPVEGAPEYLSALHVKGVRIAICSSSPERHIQSAIDRLSLQSQVELYVSGSDLPRGKPDPLPYQTTLQRLGLSASKACAFEDSSPGAESALAAGLTVFGIGVPIAGTEFPKRTIQVKCFRDLPLP</sequence>